<organism evidence="2 3">
    <name type="scientific">Phrynosoma platyrhinos</name>
    <name type="common">Desert horned lizard</name>
    <dbReference type="NCBI Taxonomy" id="52577"/>
    <lineage>
        <taxon>Eukaryota</taxon>
        <taxon>Metazoa</taxon>
        <taxon>Chordata</taxon>
        <taxon>Craniata</taxon>
        <taxon>Vertebrata</taxon>
        <taxon>Euteleostomi</taxon>
        <taxon>Lepidosauria</taxon>
        <taxon>Squamata</taxon>
        <taxon>Bifurcata</taxon>
        <taxon>Unidentata</taxon>
        <taxon>Episquamata</taxon>
        <taxon>Toxicofera</taxon>
        <taxon>Iguania</taxon>
        <taxon>Phrynosomatidae</taxon>
        <taxon>Phrynosomatinae</taxon>
        <taxon>Phrynosoma</taxon>
    </lineage>
</organism>
<keyword evidence="1" id="KW-0812">Transmembrane</keyword>
<dbReference type="Proteomes" id="UP000826234">
    <property type="component" value="Unassembled WGS sequence"/>
</dbReference>
<dbReference type="EMBL" id="JAIPUX010000439">
    <property type="protein sequence ID" value="KAH0629716.1"/>
    <property type="molecule type" value="Genomic_DNA"/>
</dbReference>
<comment type="caution">
    <text evidence="2">The sequence shown here is derived from an EMBL/GenBank/DDBJ whole genome shotgun (WGS) entry which is preliminary data.</text>
</comment>
<accession>A0ABQ7TIZ2</accession>
<evidence type="ECO:0000256" key="1">
    <source>
        <dbReference type="SAM" id="Phobius"/>
    </source>
</evidence>
<keyword evidence="3" id="KW-1185">Reference proteome</keyword>
<name>A0ABQ7TIZ2_PHRPL</name>
<evidence type="ECO:0000313" key="2">
    <source>
        <dbReference type="EMBL" id="KAH0629716.1"/>
    </source>
</evidence>
<keyword evidence="1" id="KW-0472">Membrane</keyword>
<sequence length="64" mass="7150">QAGTKLYLLMSFLVSVCCCFFILFLFLSELTGFIATEVGESLKSLHKDYILVEVYQAGSLSSFQ</sequence>
<evidence type="ECO:0000313" key="3">
    <source>
        <dbReference type="Proteomes" id="UP000826234"/>
    </source>
</evidence>
<keyword evidence="1" id="KW-1133">Transmembrane helix</keyword>
<feature type="transmembrane region" description="Helical" evidence="1">
    <location>
        <begin position="6"/>
        <end position="27"/>
    </location>
</feature>
<reference evidence="2 3" key="1">
    <citation type="journal article" date="2022" name="Gigascience">
        <title>A chromosome-level genome assembly and annotation of the desert horned lizard, Phrynosoma platyrhinos, provides insight into chromosomal rearrangements among reptiles.</title>
        <authorList>
            <person name="Koochekian N."/>
            <person name="Ascanio A."/>
            <person name="Farleigh K."/>
            <person name="Card D.C."/>
            <person name="Schield D.R."/>
            <person name="Castoe T.A."/>
            <person name="Jezkova T."/>
        </authorList>
    </citation>
    <scope>NUCLEOTIDE SEQUENCE [LARGE SCALE GENOMIC DNA]</scope>
    <source>
        <strain evidence="2">NK-2021</strain>
    </source>
</reference>
<feature type="non-terminal residue" evidence="2">
    <location>
        <position position="1"/>
    </location>
</feature>
<protein>
    <submittedName>
        <fullName evidence="2">Uncharacterized protein</fullName>
    </submittedName>
</protein>
<gene>
    <name evidence="2" type="ORF">JD844_012007</name>
</gene>
<proteinExistence type="predicted"/>